<organism evidence="4">
    <name type="scientific">uncultured Aureispira sp</name>
    <dbReference type="NCBI Taxonomy" id="1331704"/>
    <lineage>
        <taxon>Bacteria</taxon>
        <taxon>Pseudomonadati</taxon>
        <taxon>Bacteroidota</taxon>
        <taxon>Saprospiria</taxon>
        <taxon>Saprospirales</taxon>
        <taxon>Saprospiraceae</taxon>
        <taxon>Aureispira</taxon>
        <taxon>environmental samples</taxon>
    </lineage>
</organism>
<dbReference type="Pfam" id="PF01833">
    <property type="entry name" value="TIG"/>
    <property type="match status" value="1"/>
</dbReference>
<dbReference type="PROSITE" id="PS51841">
    <property type="entry name" value="LTD"/>
    <property type="match status" value="1"/>
</dbReference>
<feature type="signal peptide" evidence="1">
    <location>
        <begin position="1"/>
        <end position="21"/>
    </location>
</feature>
<feature type="domain" description="LTD" evidence="3">
    <location>
        <begin position="293"/>
        <end position="447"/>
    </location>
</feature>
<dbReference type="InterPro" id="IPR014756">
    <property type="entry name" value="Ig_E-set"/>
</dbReference>
<dbReference type="InterPro" id="IPR007110">
    <property type="entry name" value="Ig-like_dom"/>
</dbReference>
<protein>
    <submittedName>
        <fullName evidence="4">IPT/TIG domain-containing protein</fullName>
    </submittedName>
</protein>
<dbReference type="Pfam" id="PF00932">
    <property type="entry name" value="LTD"/>
    <property type="match status" value="1"/>
</dbReference>
<feature type="chain" id="PRO_5028110556" evidence="1">
    <location>
        <begin position="22"/>
        <end position="1248"/>
    </location>
</feature>
<dbReference type="AlphaFoldDB" id="A0A6S6SIQ8"/>
<evidence type="ECO:0000256" key="1">
    <source>
        <dbReference type="SAM" id="SignalP"/>
    </source>
</evidence>
<dbReference type="InterPro" id="IPR001322">
    <property type="entry name" value="Lamin_tail_dom"/>
</dbReference>
<feature type="domain" description="Ig-like" evidence="2">
    <location>
        <begin position="463"/>
        <end position="564"/>
    </location>
</feature>
<sequence length="1248" mass="131749">MKAKLHHFILLLCLVTSTLQAQILTEPFDNDLQIVKSHQFFTDGASDYFGIFDPTGVAHDFDGFPTPPGGVPNYTGNTGLYLIGEDLDGGPDPSTQTLTWSGLNINGFVGLELSVDLAADLGGFDVADQITFEANIDGAGFNVITQFNGSATNGVATDGTTNLSLAFQTITNTIAGTGNLLDLRLTVTATAGNEEFAIDNVLITGTPIVVCPHTIANISPRSGPVGTEVTIRGTGFTASSSVTFNGITASTVQFIDATTIIATVPAGPTTGAIVVTEATCDVTSGAGYTLLEQSGSCSAVLSGLIISEVFDNTSGSLGYIEIYNGTGATIDLTDYHIDRYGTLAAAASTHTYNFPATGVGSSIADGEVLVGRINSGGSGLEDFDFGLTVAGFNADDRLELIFTSTGTVVDDFEDAVVGAIGYLYRRSNTVTGPNPNFTASEWTTGTAGDASDLGFFNALGGSPTLSAQPTDVSGCAITLSVLATAGNGGALTYQWFFNESDGSTIGWTAVSGAAFPGTLVSGAATDALSITGNLSAYDNYQFYCQVTENGSCHILTEAAQFRLTTDRFFRSAGTGNWTNVNIWEMATSAAGPWSSTCMYPLFDNSDYIHIRSGDVVTVNQDIVVDHVVIEAGGTVSIRNSELFIINNGTGIDLNVEGTLIDNGNGNGNGINLTANSGTWILAPNGEIIKTGTSSVAQYRDSYEGGIANIPATADWRYRHNTNSGLVAVISVNMFYPNLYIESTNGGHNFTNASEVFRGINGFMTIKGNMYIGNTGTGAVQIFNNNINAGAIDVLGDLIIGGNGSVGISKFENNISGGVGTGIEVHGDLLLHTDGVLDFEDGTAATDGVVRLHGNWINLNTGNGFDEGQSTVEFVGTSNQTIDKATTSETFYNVVVNKASGTLQNNASNMVIENDMTFTNGIVLTTATSYLLFEPAATATNAFTFSHVDGPVIKETNLGSLTTFTYPTGDNGVYGAIGIETRFNLGVSYVAEYFSTGFGTYNVNGAELGHVSSLEYWMLDELVGGSVENLKVTLHWGAHSLISSPSAVRVAHFYTEAPSLVNQWEAEGASPVFTGTILSGTVTSDYVTSFSPFTLGDTLNLILLPLEMLRFEATKVDRTGLLEWEVANEQTGDRYCLERSADAQDFETLACFEATSNQAIALYRHIDESPFVGYNYYRIHQVDYTGASSYSITKALEFKNDHASILVYPNPAKGQLTLELPILMKGVYEVKVVDALGRILIASTIEEGQ</sequence>
<evidence type="ECO:0000313" key="4">
    <source>
        <dbReference type="EMBL" id="CAA6805209.1"/>
    </source>
</evidence>
<feature type="non-terminal residue" evidence="4">
    <location>
        <position position="1248"/>
    </location>
</feature>
<proteinExistence type="predicted"/>
<name>A0A6S6SIQ8_9BACT</name>
<dbReference type="InterPro" id="IPR013783">
    <property type="entry name" value="Ig-like_fold"/>
</dbReference>
<dbReference type="Gene3D" id="2.60.40.10">
    <property type="entry name" value="Immunoglobulins"/>
    <property type="match status" value="1"/>
</dbReference>
<dbReference type="EMBL" id="CACVAQ010000105">
    <property type="protein sequence ID" value="CAA6805209.1"/>
    <property type="molecule type" value="Genomic_DNA"/>
</dbReference>
<accession>A0A6S6SIQ8</accession>
<reference evidence="4" key="1">
    <citation type="submission" date="2020-01" db="EMBL/GenBank/DDBJ databases">
        <authorList>
            <person name="Meier V. D."/>
            <person name="Meier V D."/>
        </authorList>
    </citation>
    <scope>NUCLEOTIDE SEQUENCE</scope>
    <source>
        <strain evidence="4">HLG_WM_MAG_10</strain>
    </source>
</reference>
<keyword evidence="1" id="KW-0732">Signal</keyword>
<gene>
    <name evidence="4" type="ORF">HELGO_WM33798</name>
</gene>
<dbReference type="PROSITE" id="PS50835">
    <property type="entry name" value="IG_LIKE"/>
    <property type="match status" value="1"/>
</dbReference>
<evidence type="ECO:0000259" key="3">
    <source>
        <dbReference type="PROSITE" id="PS51841"/>
    </source>
</evidence>
<dbReference type="SUPFAM" id="SSF81296">
    <property type="entry name" value="E set domains"/>
    <property type="match status" value="1"/>
</dbReference>
<dbReference type="InterPro" id="IPR002909">
    <property type="entry name" value="IPT_dom"/>
</dbReference>
<evidence type="ECO:0000259" key="2">
    <source>
        <dbReference type="PROSITE" id="PS50835"/>
    </source>
</evidence>
<dbReference type="CDD" id="cd00102">
    <property type="entry name" value="IPT"/>
    <property type="match status" value="1"/>
</dbReference>